<protein>
    <submittedName>
        <fullName evidence="1">Uncharacterized protein</fullName>
    </submittedName>
</protein>
<dbReference type="AlphaFoldDB" id="A0A226QKH5"/>
<evidence type="ECO:0000313" key="2">
    <source>
        <dbReference type="Proteomes" id="UP000198394"/>
    </source>
</evidence>
<proteinExistence type="predicted"/>
<name>A0A226QKH5_9BACL</name>
<organism evidence="1 2">
    <name type="scientific">Parageobacillus galactosidasius</name>
    <dbReference type="NCBI Taxonomy" id="883812"/>
    <lineage>
        <taxon>Bacteria</taxon>
        <taxon>Bacillati</taxon>
        <taxon>Bacillota</taxon>
        <taxon>Bacilli</taxon>
        <taxon>Bacillales</taxon>
        <taxon>Anoxybacillaceae</taxon>
        <taxon>Parageobacillus</taxon>
    </lineage>
</organism>
<gene>
    <name evidence="1" type="ORF">B9L23_18210</name>
</gene>
<comment type="caution">
    <text evidence="1">The sequence shown here is derived from an EMBL/GenBank/DDBJ whole genome shotgun (WGS) entry which is preliminary data.</text>
</comment>
<dbReference type="RefSeq" id="WP_015865190.1">
    <property type="nucleotide sequence ID" value="NZ_NDYL01000002.1"/>
</dbReference>
<dbReference type="Proteomes" id="UP000198394">
    <property type="component" value="Unassembled WGS sequence"/>
</dbReference>
<sequence length="82" mass="9467">MPVADNAKLQKEIDVMVQHIIRELMTEFGKSKTEAIHLVEQSNVKKLLMQDPAGFHDSPYHWALSILTDQDDVEALEKHLYH</sequence>
<accession>A0A226QKH5</accession>
<reference evidence="1 2" key="1">
    <citation type="submission" date="2017-04" db="EMBL/GenBank/DDBJ databases">
        <title>The genome sequence of Parageobacillus galactosidasius DSM 18751.</title>
        <authorList>
            <person name="Ramaloko W.T."/>
            <person name="Koen N."/>
            <person name="Polliack S."/>
            <person name="Aliyu H."/>
            <person name="Lebre P."/>
            <person name="Mohr T."/>
            <person name="Oswald F."/>
            <person name="Zwick M."/>
            <person name="Neumann A."/>
            <person name="Syldatk C."/>
            <person name="Cowan D."/>
            <person name="De Maayer P."/>
        </authorList>
    </citation>
    <scope>NUCLEOTIDE SEQUENCE [LARGE SCALE GENOMIC DNA]</scope>
    <source>
        <strain evidence="1 2">DSM 18751</strain>
    </source>
</reference>
<evidence type="ECO:0000313" key="1">
    <source>
        <dbReference type="EMBL" id="OXB93053.1"/>
    </source>
</evidence>
<dbReference type="EMBL" id="NDYL01000002">
    <property type="protein sequence ID" value="OXB93053.1"/>
    <property type="molecule type" value="Genomic_DNA"/>
</dbReference>
<keyword evidence="2" id="KW-1185">Reference proteome</keyword>
<dbReference type="GeneID" id="94898628"/>